<feature type="binding site" evidence="9">
    <location>
        <position position="391"/>
    </location>
    <ligand>
        <name>Mg(2+)</name>
        <dbReference type="ChEBI" id="CHEBI:18420"/>
        <label>2</label>
    </ligand>
</feature>
<dbReference type="EC" id="2.7.7.48" evidence="1"/>
<evidence type="ECO:0000256" key="9">
    <source>
        <dbReference type="PIRSR" id="PIRSR605093-1"/>
    </source>
</evidence>
<feature type="domain" description="RdRp catalytic" evidence="10">
    <location>
        <begin position="292"/>
        <end position="423"/>
    </location>
</feature>
<dbReference type="Pfam" id="PF03431">
    <property type="entry name" value="RNA_replicase_B"/>
    <property type="match status" value="1"/>
</dbReference>
<evidence type="ECO:0000313" key="11">
    <source>
        <dbReference type="EMBL" id="QDH89056.1"/>
    </source>
</evidence>
<dbReference type="GO" id="GO:0046872">
    <property type="term" value="F:metal ion binding"/>
    <property type="evidence" value="ECO:0007669"/>
    <property type="project" value="UniProtKB-KW"/>
</dbReference>
<keyword evidence="4" id="KW-0548">Nucleotidyltransferase</keyword>
<keyword evidence="3" id="KW-0808">Transferase</keyword>
<keyword evidence="2 11" id="KW-0696">RNA-directed RNA polymerase</keyword>
<evidence type="ECO:0000259" key="10">
    <source>
        <dbReference type="PROSITE" id="PS50522"/>
    </source>
</evidence>
<dbReference type="GO" id="GO:0000166">
    <property type="term" value="F:nucleotide binding"/>
    <property type="evidence" value="ECO:0007669"/>
    <property type="project" value="UniProtKB-KW"/>
</dbReference>
<protein>
    <recommendedName>
        <fullName evidence="1">RNA-directed RNA polymerase</fullName>
        <ecNumber evidence="1">2.7.7.48</ecNumber>
    </recommendedName>
    <alternativeName>
        <fullName evidence="7">RNA replicase beta chain</fullName>
    </alternativeName>
</protein>
<gene>
    <name evidence="11" type="ORF">H1Bulk30183_000004</name>
</gene>
<keyword evidence="9" id="KW-0460">Magnesium</keyword>
<proteinExistence type="predicted"/>
<dbReference type="GO" id="GO:0039694">
    <property type="term" value="P:viral RNA genome replication"/>
    <property type="evidence" value="ECO:0007669"/>
    <property type="project" value="InterPro"/>
</dbReference>
<feature type="binding site" evidence="9">
    <location>
        <position position="392"/>
    </location>
    <ligand>
        <name>Mg(2+)</name>
        <dbReference type="ChEBI" id="CHEBI:18420"/>
        <label>2</label>
    </ligand>
</feature>
<comment type="cofactor">
    <cofactor evidence="9">
        <name>Mg(2+)</name>
        <dbReference type="ChEBI" id="CHEBI:18420"/>
    </cofactor>
    <text evidence="9">Binds 2 Mg(2+) per subunit.</text>
</comment>
<evidence type="ECO:0000256" key="7">
    <source>
        <dbReference type="ARBA" id="ARBA00030248"/>
    </source>
</evidence>
<keyword evidence="6" id="KW-0693">Viral RNA replication</keyword>
<evidence type="ECO:0000256" key="2">
    <source>
        <dbReference type="ARBA" id="ARBA00022484"/>
    </source>
</evidence>
<dbReference type="SUPFAM" id="SSF56672">
    <property type="entry name" value="DNA/RNA polymerases"/>
    <property type="match status" value="1"/>
</dbReference>
<dbReference type="PROSITE" id="PS50522">
    <property type="entry name" value="RDRP_PHAGE"/>
    <property type="match status" value="1"/>
</dbReference>
<reference evidence="11" key="1">
    <citation type="submission" date="2019-05" db="EMBL/GenBank/DDBJ databases">
        <title>Metatranscriptomic reconstruction reveals RNA viruses with the potential to shape carbon cycling in soil.</title>
        <authorList>
            <person name="Starr E.P."/>
            <person name="Nuccio E."/>
            <person name="Pett-Ridge J."/>
            <person name="Banfield J.F."/>
            <person name="Firestone M.K."/>
        </authorList>
    </citation>
    <scope>NUCLEOTIDE SEQUENCE</scope>
    <source>
        <strain evidence="11">H1_Bulk_30_scaffold_183</strain>
    </source>
</reference>
<name>A0A514D656_9VIRU</name>
<dbReference type="InterPro" id="IPR007096">
    <property type="entry name" value="RNA-dir_Rpol_cat_phage"/>
</dbReference>
<dbReference type="GO" id="GO:0003968">
    <property type="term" value="F:RNA-directed RNA polymerase activity"/>
    <property type="evidence" value="ECO:0007669"/>
    <property type="project" value="UniProtKB-KW"/>
</dbReference>
<evidence type="ECO:0000256" key="5">
    <source>
        <dbReference type="ARBA" id="ARBA00022741"/>
    </source>
</evidence>
<feature type="binding site" evidence="9">
    <location>
        <position position="307"/>
    </location>
    <ligand>
        <name>Mg(2+)</name>
        <dbReference type="ChEBI" id="CHEBI:18420"/>
        <label>2</label>
    </ligand>
</feature>
<dbReference type="InterPro" id="IPR043502">
    <property type="entry name" value="DNA/RNA_pol_sf"/>
</dbReference>
<evidence type="ECO:0000256" key="3">
    <source>
        <dbReference type="ARBA" id="ARBA00022679"/>
    </source>
</evidence>
<dbReference type="InterPro" id="IPR005093">
    <property type="entry name" value="RNArep_beta"/>
</dbReference>
<evidence type="ECO:0000256" key="6">
    <source>
        <dbReference type="ARBA" id="ARBA00022953"/>
    </source>
</evidence>
<comment type="catalytic activity">
    <reaction evidence="8">
        <text>RNA(n) + a ribonucleoside 5'-triphosphate = RNA(n+1) + diphosphate</text>
        <dbReference type="Rhea" id="RHEA:21248"/>
        <dbReference type="Rhea" id="RHEA-COMP:14527"/>
        <dbReference type="Rhea" id="RHEA-COMP:17342"/>
        <dbReference type="ChEBI" id="CHEBI:33019"/>
        <dbReference type="ChEBI" id="CHEBI:61557"/>
        <dbReference type="ChEBI" id="CHEBI:140395"/>
        <dbReference type="EC" id="2.7.7.48"/>
    </reaction>
</comment>
<evidence type="ECO:0000256" key="1">
    <source>
        <dbReference type="ARBA" id="ARBA00012494"/>
    </source>
</evidence>
<sequence length="597" mass="67134">MKAKLSSVRNLVPDLVYRLLEDLNTPRALAVYLLYRSGKENHELKHRYENNEVLEHDQLLALEMPDPASYDSLSTFADDYQATSLLSKYPFLITSHNRKEVAIKKFWASEEQCRLTNRRILSMHLTPDSIETGPFHSVFHEAREIIRHVLGPLNMSQMIDSCGWGPGVSSSCKGNKTSVYNKFQAKLEATPDLIACDVHHVINAWHPWASFHNDASDDTTGVSYPSSITASALISRPGNKLAFVPKNAKTDRPIAVEPHVNSFLQKGIGTVMRGKLKRAGLDLDHGQDRNRHFAQIGSRDGSYATIDLSAASDTVSVELVRALLPADWFVLMDVARSKLGSFENKWFRYHKFSSMGNGFTFELESLIFWALSLAVLRRHNLDSDVLAVFGDDIIVPTQCTEEVLRVLTYAGFTPNPDKTFTQGPFRESCGKDYISGTLVRPFFLKEEVADVLSIYRVANALRRYSAMRCSNLGCDGRFRSTWNFLFRQVPKAFQLRIPDGYGDGGFVSNFDEACPVVGSSTIPAPKRAKDGIEGFLTRMWLSHATTGRVEFVSLGTIFSTLTSKESASRGRFNYRNLNFPKLKLVLVKDWSDLGPWY</sequence>
<keyword evidence="9" id="KW-0479">Metal-binding</keyword>
<keyword evidence="5" id="KW-0547">Nucleotide-binding</keyword>
<dbReference type="EMBL" id="MN034564">
    <property type="protein sequence ID" value="QDH89056.1"/>
    <property type="molecule type" value="Genomic_RNA"/>
</dbReference>
<evidence type="ECO:0000256" key="8">
    <source>
        <dbReference type="ARBA" id="ARBA00048744"/>
    </source>
</evidence>
<evidence type="ECO:0000256" key="4">
    <source>
        <dbReference type="ARBA" id="ARBA00022695"/>
    </source>
</evidence>
<accession>A0A514D656</accession>
<organism evidence="11">
    <name type="scientific">Leviviridae sp</name>
    <dbReference type="NCBI Taxonomy" id="2027243"/>
    <lineage>
        <taxon>Viruses</taxon>
        <taxon>Riboviria</taxon>
        <taxon>Orthornavirae</taxon>
        <taxon>Lenarviricota</taxon>
        <taxon>Leviviricetes</taxon>
        <taxon>Norzivirales</taxon>
        <taxon>Fiersviridae</taxon>
    </lineage>
</organism>